<dbReference type="CDD" id="cd00067">
    <property type="entry name" value="GAL4"/>
    <property type="match status" value="1"/>
</dbReference>
<evidence type="ECO:0000256" key="5">
    <source>
        <dbReference type="SAM" id="MobiDB-lite"/>
    </source>
</evidence>
<dbReference type="eggNOG" id="ENOG502S235">
    <property type="taxonomic scope" value="Eukaryota"/>
</dbReference>
<dbReference type="GeneID" id="2902241"/>
<dbReference type="Proteomes" id="UP000000599">
    <property type="component" value="Chromosome E"/>
</dbReference>
<keyword evidence="1" id="KW-0862">Zinc</keyword>
<protein>
    <submittedName>
        <fullName evidence="7">DEHA2E12936p</fullName>
    </submittedName>
</protein>
<dbReference type="PANTHER" id="PTHR31668:SF4">
    <property type="entry name" value="TRANSCRIPTIONAL ACTIVATOR PROTEIN DAL81"/>
    <property type="match status" value="1"/>
</dbReference>
<keyword evidence="3" id="KW-0804">Transcription</keyword>
<evidence type="ECO:0000259" key="6">
    <source>
        <dbReference type="PROSITE" id="PS50048"/>
    </source>
</evidence>
<sequence length="310" mass="33408">MSSNDLLSYSIMNKGHNVNSISLLPLPMPSRPQGFTKSHNEKGQIVLPPLSDIKFNDYTTIRLTEGNLSNLNHSSPPSLTSSSASSSPVSSPSLSNMNLSGISSPVALANPMSDSVSVASFASSPPTSTASESSEARKRRQRLGPSCDSCRTRKVKCDAEIIILSKQASTANLEEFFPSHIVASLLENKQVEIEESANVIISNDKLIKFKSCKSCNAKNLPCCFGKGFTKEDIMLNNKKKPTSISSTSSGVSSTKSKISKKKPNVSSLGSRKSSCSACRRRKIKCVFNDSLNKCEGCAKKDHSCLFENIN</sequence>
<dbReference type="FunCoup" id="Q6BPK2">
    <property type="interactions" value="914"/>
</dbReference>
<evidence type="ECO:0000256" key="4">
    <source>
        <dbReference type="ARBA" id="ARBA00023242"/>
    </source>
</evidence>
<reference evidence="7 8" key="1">
    <citation type="journal article" date="2004" name="Nature">
        <title>Genome evolution in yeasts.</title>
        <authorList>
            <consortium name="Genolevures"/>
            <person name="Dujon B."/>
            <person name="Sherman D."/>
            <person name="Fischer G."/>
            <person name="Durrens P."/>
            <person name="Casaregola S."/>
            <person name="Lafontaine I."/>
            <person name="de Montigny J."/>
            <person name="Marck C."/>
            <person name="Neuveglise C."/>
            <person name="Talla E."/>
            <person name="Goffard N."/>
            <person name="Frangeul L."/>
            <person name="Aigle M."/>
            <person name="Anthouard V."/>
            <person name="Babour A."/>
            <person name="Barbe V."/>
            <person name="Barnay S."/>
            <person name="Blanchin S."/>
            <person name="Beckerich J.M."/>
            <person name="Beyne E."/>
            <person name="Bleykasten C."/>
            <person name="Boisrame A."/>
            <person name="Boyer J."/>
            <person name="Cattolico L."/>
            <person name="Confanioleri F."/>
            <person name="de Daruvar A."/>
            <person name="Despons L."/>
            <person name="Fabre E."/>
            <person name="Fairhead C."/>
            <person name="Ferry-Dumazet H."/>
            <person name="Groppi A."/>
            <person name="Hantraye F."/>
            <person name="Hennequin C."/>
            <person name="Jauniaux N."/>
            <person name="Joyet P."/>
            <person name="Kachouri R."/>
            <person name="Kerrest A."/>
            <person name="Koszul R."/>
            <person name="Lemaire M."/>
            <person name="Lesur I."/>
            <person name="Ma L."/>
            <person name="Muller H."/>
            <person name="Nicaud J.M."/>
            <person name="Nikolski M."/>
            <person name="Oztas S."/>
            <person name="Ozier-Kalogeropoulos O."/>
            <person name="Pellenz S."/>
            <person name="Potier S."/>
            <person name="Richard G.F."/>
            <person name="Straub M.L."/>
            <person name="Suleau A."/>
            <person name="Swennene D."/>
            <person name="Tekaia F."/>
            <person name="Wesolowski-Louvel M."/>
            <person name="Westhof E."/>
            <person name="Wirth B."/>
            <person name="Zeniou-Meyer M."/>
            <person name="Zivanovic I."/>
            <person name="Bolotin-Fukuhara M."/>
            <person name="Thierry A."/>
            <person name="Bouchier C."/>
            <person name="Caudron B."/>
            <person name="Scarpelli C."/>
            <person name="Gaillardin C."/>
            <person name="Weissenbach J."/>
            <person name="Wincker P."/>
            <person name="Souciet J.L."/>
        </authorList>
    </citation>
    <scope>NUCLEOTIDE SEQUENCE [LARGE SCALE GENOMIC DNA]</scope>
    <source>
        <strain evidence="8">ATCC 36239 / CBS 767 / BCRC 21394 / JCM 1990 / NBRC 0083 / IGC 2968</strain>
    </source>
</reference>
<dbReference type="HOGENOM" id="CLU_963105_0_0_1"/>
<dbReference type="InterPro" id="IPR036864">
    <property type="entry name" value="Zn2-C6_fun-type_DNA-bd_sf"/>
</dbReference>
<accession>Q6BPK2</accession>
<dbReference type="Gene3D" id="4.10.240.10">
    <property type="entry name" value="Zn(2)-C6 fungal-type DNA-binding domain"/>
    <property type="match status" value="2"/>
</dbReference>
<dbReference type="RefSeq" id="XP_459868.1">
    <property type="nucleotide sequence ID" value="XM_459868.1"/>
</dbReference>
<keyword evidence="2" id="KW-0805">Transcription regulation</keyword>
<dbReference type="OrthoDB" id="4036575at2759"/>
<dbReference type="OMA" id="RKIKCVF"/>
<gene>
    <name evidence="7" type="ordered locus">DEHA2E12936g</name>
</gene>
<dbReference type="GO" id="GO:0005634">
    <property type="term" value="C:nucleus"/>
    <property type="evidence" value="ECO:0007669"/>
    <property type="project" value="TreeGrafter"/>
</dbReference>
<dbReference type="InParanoid" id="Q6BPK2"/>
<name>Q6BPK2_DEBHA</name>
<feature type="region of interest" description="Disordered" evidence="5">
    <location>
        <begin position="118"/>
        <end position="145"/>
    </location>
</feature>
<feature type="region of interest" description="Disordered" evidence="5">
    <location>
        <begin position="239"/>
        <end position="272"/>
    </location>
</feature>
<keyword evidence="8" id="KW-1185">Reference proteome</keyword>
<dbReference type="KEGG" id="dha:DEHA2E12936g"/>
<dbReference type="PROSITE" id="PS00463">
    <property type="entry name" value="ZN2_CY6_FUNGAL_1"/>
    <property type="match status" value="1"/>
</dbReference>
<dbReference type="GO" id="GO:0000981">
    <property type="term" value="F:DNA-binding transcription factor activity, RNA polymerase II-specific"/>
    <property type="evidence" value="ECO:0007669"/>
    <property type="project" value="InterPro"/>
</dbReference>
<feature type="region of interest" description="Disordered" evidence="5">
    <location>
        <begin position="68"/>
        <end position="95"/>
    </location>
</feature>
<dbReference type="InterPro" id="IPR001138">
    <property type="entry name" value="Zn2Cys6_DnaBD"/>
</dbReference>
<keyword evidence="4" id="KW-0539">Nucleus</keyword>
<dbReference type="VEuPathDB" id="FungiDB:DEHA2E12936g"/>
<feature type="domain" description="Zn(2)-C6 fungal-type" evidence="6">
    <location>
        <begin position="274"/>
        <end position="306"/>
    </location>
</feature>
<evidence type="ECO:0000256" key="3">
    <source>
        <dbReference type="ARBA" id="ARBA00023163"/>
    </source>
</evidence>
<dbReference type="GO" id="GO:0001080">
    <property type="term" value="P:nitrogen catabolite activation of transcription from RNA polymerase II promoter"/>
    <property type="evidence" value="ECO:0007669"/>
    <property type="project" value="TreeGrafter"/>
</dbReference>
<dbReference type="GO" id="GO:0008270">
    <property type="term" value="F:zinc ion binding"/>
    <property type="evidence" value="ECO:0007669"/>
    <property type="project" value="InterPro"/>
</dbReference>
<feature type="compositionally biased region" description="Low complexity" evidence="5">
    <location>
        <begin position="118"/>
        <end position="133"/>
    </location>
</feature>
<dbReference type="InterPro" id="IPR050797">
    <property type="entry name" value="Carb_Metab_Trans_Reg"/>
</dbReference>
<dbReference type="SUPFAM" id="SSF57701">
    <property type="entry name" value="Zn2/Cys6 DNA-binding domain"/>
    <property type="match status" value="2"/>
</dbReference>
<dbReference type="PANTHER" id="PTHR31668">
    <property type="entry name" value="GLUCOSE TRANSPORT TRANSCRIPTION REGULATOR RGT1-RELATED-RELATED"/>
    <property type="match status" value="1"/>
</dbReference>
<dbReference type="PROSITE" id="PS50048">
    <property type="entry name" value="ZN2_CY6_FUNGAL_2"/>
    <property type="match status" value="1"/>
</dbReference>
<evidence type="ECO:0000256" key="2">
    <source>
        <dbReference type="ARBA" id="ARBA00023015"/>
    </source>
</evidence>
<feature type="compositionally biased region" description="Low complexity" evidence="5">
    <location>
        <begin position="242"/>
        <end position="256"/>
    </location>
</feature>
<proteinExistence type="predicted"/>
<evidence type="ECO:0000313" key="8">
    <source>
        <dbReference type="Proteomes" id="UP000000599"/>
    </source>
</evidence>
<evidence type="ECO:0000256" key="1">
    <source>
        <dbReference type="ARBA" id="ARBA00022833"/>
    </source>
</evidence>
<evidence type="ECO:0000313" key="7">
    <source>
        <dbReference type="EMBL" id="CAG88109.1"/>
    </source>
</evidence>
<dbReference type="EMBL" id="CR382137">
    <property type="protein sequence ID" value="CAG88109.1"/>
    <property type="molecule type" value="Genomic_DNA"/>
</dbReference>
<organism evidence="7 8">
    <name type="scientific">Debaryomyces hansenii (strain ATCC 36239 / CBS 767 / BCRC 21394 / JCM 1990 / NBRC 0083 / IGC 2968)</name>
    <name type="common">Yeast</name>
    <name type="synonym">Torulaspora hansenii</name>
    <dbReference type="NCBI Taxonomy" id="284592"/>
    <lineage>
        <taxon>Eukaryota</taxon>
        <taxon>Fungi</taxon>
        <taxon>Dikarya</taxon>
        <taxon>Ascomycota</taxon>
        <taxon>Saccharomycotina</taxon>
        <taxon>Pichiomycetes</taxon>
        <taxon>Debaryomycetaceae</taxon>
        <taxon>Debaryomyces</taxon>
    </lineage>
</organism>
<dbReference type="AlphaFoldDB" id="Q6BPK2"/>